<dbReference type="InterPro" id="IPR000524">
    <property type="entry name" value="Tscrpt_reg_HTH_GntR"/>
</dbReference>
<keyword evidence="1" id="KW-0805">Transcription regulation</keyword>
<evidence type="ECO:0000313" key="7">
    <source>
        <dbReference type="Proteomes" id="UP000739180"/>
    </source>
</evidence>
<dbReference type="SMART" id="SM00345">
    <property type="entry name" value="HTH_GNTR"/>
    <property type="match status" value="1"/>
</dbReference>
<dbReference type="SUPFAM" id="SSF46785">
    <property type="entry name" value="Winged helix' DNA-binding domain"/>
    <property type="match status" value="1"/>
</dbReference>
<dbReference type="InterPro" id="IPR036388">
    <property type="entry name" value="WH-like_DNA-bd_sf"/>
</dbReference>
<feature type="region of interest" description="Disordered" evidence="4">
    <location>
        <begin position="228"/>
        <end position="247"/>
    </location>
</feature>
<dbReference type="PANTHER" id="PTHR43537">
    <property type="entry name" value="TRANSCRIPTIONAL REGULATOR, GNTR FAMILY"/>
    <property type="match status" value="1"/>
</dbReference>
<dbReference type="EMBL" id="VCQT01000038">
    <property type="protein sequence ID" value="TMW11927.1"/>
    <property type="molecule type" value="Genomic_DNA"/>
</dbReference>
<evidence type="ECO:0000256" key="4">
    <source>
        <dbReference type="SAM" id="MobiDB-lite"/>
    </source>
</evidence>
<feature type="domain" description="HTH gntR-type" evidence="5">
    <location>
        <begin position="11"/>
        <end position="78"/>
    </location>
</feature>
<dbReference type="Gene3D" id="1.20.120.530">
    <property type="entry name" value="GntR ligand-binding domain-like"/>
    <property type="match status" value="1"/>
</dbReference>
<keyword evidence="3" id="KW-0804">Transcription</keyword>
<dbReference type="InterPro" id="IPR036390">
    <property type="entry name" value="WH_DNA-bd_sf"/>
</dbReference>
<dbReference type="SUPFAM" id="SSF48008">
    <property type="entry name" value="GntR ligand-binding domain-like"/>
    <property type="match status" value="1"/>
</dbReference>
<protein>
    <submittedName>
        <fullName evidence="6">GntR family transcriptional regulator</fullName>
    </submittedName>
</protein>
<evidence type="ECO:0000256" key="1">
    <source>
        <dbReference type="ARBA" id="ARBA00023015"/>
    </source>
</evidence>
<dbReference type="InterPro" id="IPR008920">
    <property type="entry name" value="TF_FadR/GntR_C"/>
</dbReference>
<evidence type="ECO:0000313" key="6">
    <source>
        <dbReference type="EMBL" id="TMW11927.1"/>
    </source>
</evidence>
<reference evidence="6 7" key="1">
    <citation type="submission" date="2019-05" db="EMBL/GenBank/DDBJ databases">
        <title>Genome of Alcanivorax gelatiniphagus, an oil degrading marine bacteria.</title>
        <authorList>
            <person name="Kwon K.K."/>
        </authorList>
    </citation>
    <scope>NUCLEOTIDE SEQUENCE [LARGE SCALE GENOMIC DNA]</scope>
    <source>
        <strain evidence="6 7">MEBiC 08158</strain>
    </source>
</reference>
<keyword evidence="2" id="KW-0238">DNA-binding</keyword>
<dbReference type="Gene3D" id="1.10.10.10">
    <property type="entry name" value="Winged helix-like DNA-binding domain superfamily/Winged helix DNA-binding domain"/>
    <property type="match status" value="1"/>
</dbReference>
<name>A0ABY2XJ52_9GAMM</name>
<accession>A0ABY2XJ52</accession>
<sequence length="247" mass="28641">MKMVLKNQTRENLAERIYRQLKQDIFDFRLLPGDRFSENEIAERMGASRTPVREALFRLEREDYVEVLARSGWQVKPFDFEYFEELYDVRTVLECAAVRRLCEQDTPSPQLEALTTLWNTPQAQRPSQVGPVSALDERFHEILVEAAGNQEMARIHHDLTERLRIIRRLDFTKPPRIDATYQEHAAILDAIAHRRVEQAQMMLRAHIEASRNEVRKITLHMLHEARAHGRETTPAEVPGGPAGVGPR</sequence>
<dbReference type="Pfam" id="PF07729">
    <property type="entry name" value="FCD"/>
    <property type="match status" value="1"/>
</dbReference>
<comment type="caution">
    <text evidence="6">The sequence shown here is derived from an EMBL/GenBank/DDBJ whole genome shotgun (WGS) entry which is preliminary data.</text>
</comment>
<dbReference type="PANTHER" id="PTHR43537:SF45">
    <property type="entry name" value="GNTR FAMILY REGULATORY PROTEIN"/>
    <property type="match status" value="1"/>
</dbReference>
<organism evidence="6 7">
    <name type="scientific">Alloalcanivorax gelatiniphagus</name>
    <dbReference type="NCBI Taxonomy" id="1194167"/>
    <lineage>
        <taxon>Bacteria</taxon>
        <taxon>Pseudomonadati</taxon>
        <taxon>Pseudomonadota</taxon>
        <taxon>Gammaproteobacteria</taxon>
        <taxon>Oceanospirillales</taxon>
        <taxon>Alcanivoracaceae</taxon>
        <taxon>Alloalcanivorax</taxon>
    </lineage>
</organism>
<dbReference type="CDD" id="cd07377">
    <property type="entry name" value="WHTH_GntR"/>
    <property type="match status" value="1"/>
</dbReference>
<evidence type="ECO:0000256" key="3">
    <source>
        <dbReference type="ARBA" id="ARBA00023163"/>
    </source>
</evidence>
<dbReference type="SMART" id="SM00895">
    <property type="entry name" value="FCD"/>
    <property type="match status" value="1"/>
</dbReference>
<dbReference type="Pfam" id="PF00392">
    <property type="entry name" value="GntR"/>
    <property type="match status" value="1"/>
</dbReference>
<dbReference type="Proteomes" id="UP000739180">
    <property type="component" value="Unassembled WGS sequence"/>
</dbReference>
<evidence type="ECO:0000256" key="2">
    <source>
        <dbReference type="ARBA" id="ARBA00023125"/>
    </source>
</evidence>
<proteinExistence type="predicted"/>
<dbReference type="PROSITE" id="PS50949">
    <property type="entry name" value="HTH_GNTR"/>
    <property type="match status" value="1"/>
</dbReference>
<keyword evidence="7" id="KW-1185">Reference proteome</keyword>
<evidence type="ECO:0000259" key="5">
    <source>
        <dbReference type="PROSITE" id="PS50949"/>
    </source>
</evidence>
<gene>
    <name evidence="6" type="ORF">FGS76_12945</name>
</gene>
<dbReference type="InterPro" id="IPR011711">
    <property type="entry name" value="GntR_C"/>
</dbReference>